<dbReference type="SUPFAM" id="SSF53448">
    <property type="entry name" value="Nucleotide-diphospho-sugar transferases"/>
    <property type="match status" value="1"/>
</dbReference>
<dbReference type="PANTHER" id="PTHR22916:SF3">
    <property type="entry name" value="UDP-GLCNAC:BETAGAL BETA-1,3-N-ACETYLGLUCOSAMINYLTRANSFERASE-LIKE PROTEIN 1"/>
    <property type="match status" value="1"/>
</dbReference>
<comment type="caution">
    <text evidence="2">The sequence shown here is derived from an EMBL/GenBank/DDBJ whole genome shotgun (WGS) entry which is preliminary data.</text>
</comment>
<reference evidence="3" key="1">
    <citation type="submission" date="2023-06" db="EMBL/GenBank/DDBJ databases">
        <title>Identification and characterization of horizontal gene transfer across gut microbiota members of farm animals based on homology search.</title>
        <authorList>
            <person name="Zeman M."/>
            <person name="Kubasova T."/>
            <person name="Jahodarova E."/>
            <person name="Nykrynova M."/>
            <person name="Rychlik I."/>
        </authorList>
    </citation>
    <scope>NUCLEOTIDE SEQUENCE [LARGE SCALE GENOMIC DNA]</scope>
    <source>
        <strain evidence="3">ET340</strain>
    </source>
</reference>
<feature type="domain" description="Glycosyltransferase 2-like" evidence="1">
    <location>
        <begin position="5"/>
        <end position="135"/>
    </location>
</feature>
<evidence type="ECO:0000259" key="1">
    <source>
        <dbReference type="Pfam" id="PF00535"/>
    </source>
</evidence>
<keyword evidence="2" id="KW-0328">Glycosyltransferase</keyword>
<dbReference type="EC" id="2.4.-.-" evidence="2"/>
<keyword evidence="2" id="KW-0808">Transferase</keyword>
<gene>
    <name evidence="2" type="ORF">QUW08_05465</name>
</gene>
<name>A0ABT7UPD3_9FIRM</name>
<dbReference type="GO" id="GO:0016757">
    <property type="term" value="F:glycosyltransferase activity"/>
    <property type="evidence" value="ECO:0007669"/>
    <property type="project" value="UniProtKB-KW"/>
</dbReference>
<evidence type="ECO:0000313" key="3">
    <source>
        <dbReference type="Proteomes" id="UP001529380"/>
    </source>
</evidence>
<accession>A0ABT7UPD3</accession>
<protein>
    <submittedName>
        <fullName evidence="2">Glycosyltransferase</fullName>
        <ecNumber evidence="2">2.4.-.-</ecNumber>
    </submittedName>
</protein>
<dbReference type="Proteomes" id="UP001529380">
    <property type="component" value="Unassembled WGS sequence"/>
</dbReference>
<organism evidence="2 3">
    <name type="scientific">Allofournierella massiliensis</name>
    <dbReference type="NCBI Taxonomy" id="1650663"/>
    <lineage>
        <taxon>Bacteria</taxon>
        <taxon>Bacillati</taxon>
        <taxon>Bacillota</taxon>
        <taxon>Clostridia</taxon>
        <taxon>Eubacteriales</taxon>
        <taxon>Oscillospiraceae</taxon>
        <taxon>Allofournierella</taxon>
    </lineage>
</organism>
<dbReference type="EMBL" id="JAUDCL010000007">
    <property type="protein sequence ID" value="MDM8200746.1"/>
    <property type="molecule type" value="Genomic_DNA"/>
</dbReference>
<keyword evidence="3" id="KW-1185">Reference proteome</keyword>
<dbReference type="PANTHER" id="PTHR22916">
    <property type="entry name" value="GLYCOSYLTRANSFERASE"/>
    <property type="match status" value="1"/>
</dbReference>
<dbReference type="InterPro" id="IPR001173">
    <property type="entry name" value="Glyco_trans_2-like"/>
</dbReference>
<evidence type="ECO:0000313" key="2">
    <source>
        <dbReference type="EMBL" id="MDM8200746.1"/>
    </source>
</evidence>
<dbReference type="InterPro" id="IPR029044">
    <property type="entry name" value="Nucleotide-diphossugar_trans"/>
</dbReference>
<dbReference type="Pfam" id="PF00535">
    <property type="entry name" value="Glycos_transf_2"/>
    <property type="match status" value="1"/>
</dbReference>
<sequence length="309" mass="36047">MENICVLLSSYNGEQYIEEQIHSIFNQKDIKVTCFVRDDGSDDHTVEILERLQKTYNRLIIDKGENVGWKSSFLTLLKSAPTQFDYYAFSDQDDVWLSDKLNRAVKMIKKSGAGPRLYYSDLMMTDAQKHEIGVFKSDPPDKYKNVMTSLFQVLTLGCVMVFNKELRELACKVELPSYFAHDFWLQCVCSFTGQLIYDPSVNILYRRHEKSVTLKKKSGIMDDVLKHLKNGSKIYYYQVYAAKLLEGYSDRLRKKDRELLKMICECKKISNRIKLFLSPWARKKTIMGTMALKINFLMPCKGMKFIEKI</sequence>
<proteinExistence type="predicted"/>
<dbReference type="RefSeq" id="WP_289599457.1">
    <property type="nucleotide sequence ID" value="NZ_JAUDCL010000007.1"/>
</dbReference>
<dbReference type="Gene3D" id="3.90.550.10">
    <property type="entry name" value="Spore Coat Polysaccharide Biosynthesis Protein SpsA, Chain A"/>
    <property type="match status" value="1"/>
</dbReference>
<reference evidence="2 3" key="2">
    <citation type="submission" date="2023-06" db="EMBL/GenBank/DDBJ databases">
        <title>Identification and characterization of horizontal gene transfer across gut microbiota members of farm animals based on homology search.</title>
        <authorList>
            <person name="Schwarzerova J."/>
            <person name="Nykrynova M."/>
            <person name="Jureckova K."/>
            <person name="Cejkova D."/>
            <person name="Rychlik I."/>
        </authorList>
    </citation>
    <scope>NUCLEOTIDE SEQUENCE [LARGE SCALE GENOMIC DNA]</scope>
    <source>
        <strain evidence="2 3">ET340</strain>
    </source>
</reference>
<reference evidence="2 3" key="3">
    <citation type="submission" date="2023-06" db="EMBL/GenBank/DDBJ databases">
        <authorList>
            <person name="Zeman M."/>
            <person name="Kubasova T."/>
            <person name="Jahodarova E."/>
            <person name="Nykrynova M."/>
            <person name="Rychlik I."/>
        </authorList>
    </citation>
    <scope>NUCLEOTIDE SEQUENCE [LARGE SCALE GENOMIC DNA]</scope>
    <source>
        <strain evidence="2 3">ET340</strain>
    </source>
</reference>